<organism evidence="1 2">
    <name type="scientific">Avena sativa</name>
    <name type="common">Oat</name>
    <dbReference type="NCBI Taxonomy" id="4498"/>
    <lineage>
        <taxon>Eukaryota</taxon>
        <taxon>Viridiplantae</taxon>
        <taxon>Streptophyta</taxon>
        <taxon>Embryophyta</taxon>
        <taxon>Tracheophyta</taxon>
        <taxon>Spermatophyta</taxon>
        <taxon>Magnoliopsida</taxon>
        <taxon>Liliopsida</taxon>
        <taxon>Poales</taxon>
        <taxon>Poaceae</taxon>
        <taxon>BOP clade</taxon>
        <taxon>Pooideae</taxon>
        <taxon>Poodae</taxon>
        <taxon>Poeae</taxon>
        <taxon>Poeae Chloroplast Group 1 (Aveneae type)</taxon>
        <taxon>Aveninae</taxon>
        <taxon>Avena</taxon>
    </lineage>
</organism>
<evidence type="ECO:0000313" key="2">
    <source>
        <dbReference type="Proteomes" id="UP001732700"/>
    </source>
</evidence>
<dbReference type="EnsemblPlants" id="AVESA.00010b.r2.2AG0208600.1">
    <property type="protein sequence ID" value="AVESA.00010b.r2.2AG0208600.1.CDS"/>
    <property type="gene ID" value="AVESA.00010b.r2.2AG0208600"/>
</dbReference>
<sequence length="107" mass="11889">MPRLFLSFIFRFIMPLDLGAKGSCQIGGNISTNAGGLRFIRYGSLHGNVLGLEVVLANGTVLDMLTTLRKDNTGYDLKHLFVGEYQIQTIFRILGLFIEHALCQTLL</sequence>
<reference evidence="1" key="2">
    <citation type="submission" date="2025-09" db="UniProtKB">
        <authorList>
            <consortium name="EnsemblPlants"/>
        </authorList>
    </citation>
    <scope>IDENTIFICATION</scope>
</reference>
<evidence type="ECO:0000313" key="1">
    <source>
        <dbReference type="EnsemblPlants" id="AVESA.00010b.r2.2AG0208600.1.CDS"/>
    </source>
</evidence>
<keyword evidence="2" id="KW-1185">Reference proteome</keyword>
<dbReference type="Proteomes" id="UP001732700">
    <property type="component" value="Chromosome 2A"/>
</dbReference>
<accession>A0ACD5U8U0</accession>
<protein>
    <submittedName>
        <fullName evidence="1">Uncharacterized protein</fullName>
    </submittedName>
</protein>
<reference evidence="1" key="1">
    <citation type="submission" date="2021-05" db="EMBL/GenBank/DDBJ databases">
        <authorList>
            <person name="Scholz U."/>
            <person name="Mascher M."/>
            <person name="Fiebig A."/>
        </authorList>
    </citation>
    <scope>NUCLEOTIDE SEQUENCE [LARGE SCALE GENOMIC DNA]</scope>
</reference>
<proteinExistence type="predicted"/>
<name>A0ACD5U8U0_AVESA</name>